<name>U2TIP9_9ACTN</name>
<sequence>MGPDSLGAQEGGPDSPCGVADASTGEWSVTPGFRSIGRFADNGLAPAQSDG</sequence>
<comment type="caution">
    <text evidence="2">The sequence shown here is derived from an EMBL/GenBank/DDBJ whole genome shotgun (WGS) entry which is preliminary data.</text>
</comment>
<proteinExistence type="predicted"/>
<dbReference type="Proteomes" id="UP000016638">
    <property type="component" value="Unassembled WGS sequence"/>
</dbReference>
<keyword evidence="3" id="KW-1185">Reference proteome</keyword>
<gene>
    <name evidence="2" type="ORF">HMPREF1316_2658</name>
</gene>
<evidence type="ECO:0000256" key="1">
    <source>
        <dbReference type="SAM" id="MobiDB-lite"/>
    </source>
</evidence>
<evidence type="ECO:0000313" key="3">
    <source>
        <dbReference type="Proteomes" id="UP000016638"/>
    </source>
</evidence>
<reference evidence="2 3" key="1">
    <citation type="submission" date="2013-08" db="EMBL/GenBank/DDBJ databases">
        <authorList>
            <person name="Durkin A.S."/>
            <person name="Haft D.R."/>
            <person name="McCorrison J."/>
            <person name="Torralba M."/>
            <person name="Gillis M."/>
            <person name="Haft D.H."/>
            <person name="Methe B."/>
            <person name="Sutton G."/>
            <person name="Nelson K.E."/>
        </authorList>
    </citation>
    <scope>NUCLEOTIDE SEQUENCE [LARGE SCALE GENOMIC DNA]</scope>
    <source>
        <strain evidence="2 3">F0195</strain>
    </source>
</reference>
<protein>
    <submittedName>
        <fullName evidence="2">Uncharacterized protein</fullName>
    </submittedName>
</protein>
<dbReference type="PATRIC" id="fig|1125712.3.peg.2445"/>
<accession>U2TIP9</accession>
<dbReference type="EMBL" id="AWEZ01000072">
    <property type="protein sequence ID" value="ERL06093.1"/>
    <property type="molecule type" value="Genomic_DNA"/>
</dbReference>
<feature type="region of interest" description="Disordered" evidence="1">
    <location>
        <begin position="1"/>
        <end position="28"/>
    </location>
</feature>
<dbReference type="STRING" id="1125712.HMPREF1316_2658"/>
<dbReference type="AlphaFoldDB" id="U2TIP9"/>
<evidence type="ECO:0000313" key="2">
    <source>
        <dbReference type="EMBL" id="ERL06093.1"/>
    </source>
</evidence>
<organism evidence="2 3">
    <name type="scientific">Olsenella profusa F0195</name>
    <dbReference type="NCBI Taxonomy" id="1125712"/>
    <lineage>
        <taxon>Bacteria</taxon>
        <taxon>Bacillati</taxon>
        <taxon>Actinomycetota</taxon>
        <taxon>Coriobacteriia</taxon>
        <taxon>Coriobacteriales</taxon>
        <taxon>Atopobiaceae</taxon>
        <taxon>Olsenella</taxon>
    </lineage>
</organism>